<evidence type="ECO:0000313" key="3">
    <source>
        <dbReference type="EMBL" id="PWA57808.1"/>
    </source>
</evidence>
<dbReference type="PANTHER" id="PTHR44259:SF108">
    <property type="entry name" value="F-BOX PROTEIN SKIP23-LIKE"/>
    <property type="match status" value="1"/>
</dbReference>
<dbReference type="Proteomes" id="UP000245207">
    <property type="component" value="Unassembled WGS sequence"/>
</dbReference>
<dbReference type="SUPFAM" id="SSF50969">
    <property type="entry name" value="YVTN repeat-like/Quinoprotein amine dehydrogenase"/>
    <property type="match status" value="1"/>
</dbReference>
<accession>A0A2U1M994</accession>
<dbReference type="Pfam" id="PF03478">
    <property type="entry name" value="Beta-prop_KIB1-4"/>
    <property type="match status" value="1"/>
</dbReference>
<reference evidence="3 4" key="1">
    <citation type="journal article" date="2018" name="Mol. Plant">
        <title>The genome of Artemisia annua provides insight into the evolution of Asteraceae family and artemisinin biosynthesis.</title>
        <authorList>
            <person name="Shen Q."/>
            <person name="Zhang L."/>
            <person name="Liao Z."/>
            <person name="Wang S."/>
            <person name="Yan T."/>
            <person name="Shi P."/>
            <person name="Liu M."/>
            <person name="Fu X."/>
            <person name="Pan Q."/>
            <person name="Wang Y."/>
            <person name="Lv Z."/>
            <person name="Lu X."/>
            <person name="Zhang F."/>
            <person name="Jiang W."/>
            <person name="Ma Y."/>
            <person name="Chen M."/>
            <person name="Hao X."/>
            <person name="Li L."/>
            <person name="Tang Y."/>
            <person name="Lv G."/>
            <person name="Zhou Y."/>
            <person name="Sun X."/>
            <person name="Brodelius P.E."/>
            <person name="Rose J.K.C."/>
            <person name="Tang K."/>
        </authorList>
    </citation>
    <scope>NUCLEOTIDE SEQUENCE [LARGE SCALE GENOMIC DNA]</scope>
    <source>
        <strain evidence="4">cv. Huhao1</strain>
        <tissue evidence="3">Leaf</tissue>
    </source>
</reference>
<feature type="compositionally biased region" description="Basic residues" evidence="1">
    <location>
        <begin position="1"/>
        <end position="10"/>
    </location>
</feature>
<dbReference type="PANTHER" id="PTHR44259">
    <property type="entry name" value="OS07G0183000 PROTEIN-RELATED"/>
    <property type="match status" value="1"/>
</dbReference>
<feature type="region of interest" description="Disordered" evidence="1">
    <location>
        <begin position="1"/>
        <end position="40"/>
    </location>
</feature>
<dbReference type="STRING" id="35608.A0A2U1M994"/>
<dbReference type="OrthoDB" id="642536at2759"/>
<evidence type="ECO:0000313" key="4">
    <source>
        <dbReference type="Proteomes" id="UP000245207"/>
    </source>
</evidence>
<dbReference type="InterPro" id="IPR005174">
    <property type="entry name" value="KIB1-4_b-propeller"/>
</dbReference>
<feature type="domain" description="KIB1-4 beta-propeller" evidence="2">
    <location>
        <begin position="111"/>
        <end position="360"/>
    </location>
</feature>
<comment type="caution">
    <text evidence="3">The sequence shown here is derived from an EMBL/GenBank/DDBJ whole genome shotgun (WGS) entry which is preliminary data.</text>
</comment>
<dbReference type="InterPro" id="IPR011044">
    <property type="entry name" value="Quino_amine_DH_bsu"/>
</dbReference>
<protein>
    <recommendedName>
        <fullName evidence="2">KIB1-4 beta-propeller domain-containing protein</fullName>
    </recommendedName>
</protein>
<dbReference type="InterPro" id="IPR050942">
    <property type="entry name" value="F-box_BR-signaling"/>
</dbReference>
<dbReference type="AlphaFoldDB" id="A0A2U1M994"/>
<evidence type="ECO:0000256" key="1">
    <source>
        <dbReference type="SAM" id="MobiDB-lite"/>
    </source>
</evidence>
<dbReference type="EMBL" id="PKPP01006057">
    <property type="protein sequence ID" value="PWA57808.1"/>
    <property type="molecule type" value="Genomic_DNA"/>
</dbReference>
<sequence length="390" mass="44412">MNSPTHHHSRNITTVTNSPPRQLSLPPPSPDLTTSKSPPELRFSHFDDSSMVLMVLLDLHKTLFKIRKNTETNIVAAAAVHSDYSNGPPSRFPSLLLAEKEKDGQEFRELFLLSNKSIRKIRLPEAYGKVCRSSYGWLVTIGYDHAIQLINPLSRETINLPKLDTFPGFLKNSRWHEGIKKLLIVTNNPSSLKLPLDVVFWGIFRTMGFWCPRDKKWIAVGQYREACDVYGENPTALVYVSRLPTDKAKNKGIAYITGLDEGERKRLLVVVRRRGMVDGYFSMETYTTKRFLLFAYDLEDGRWSTVNDLGRKTLLVGHSSSFWIEDATGVIKRNGIYYTDDADFLYYATKNGGGGDMGIYHLSDETIKPHFTGESRSFVTPPIWLESIYF</sequence>
<proteinExistence type="predicted"/>
<name>A0A2U1M994_ARTAN</name>
<gene>
    <name evidence="3" type="ORF">CTI12_AA405720</name>
</gene>
<organism evidence="3 4">
    <name type="scientific">Artemisia annua</name>
    <name type="common">Sweet wormwood</name>
    <dbReference type="NCBI Taxonomy" id="35608"/>
    <lineage>
        <taxon>Eukaryota</taxon>
        <taxon>Viridiplantae</taxon>
        <taxon>Streptophyta</taxon>
        <taxon>Embryophyta</taxon>
        <taxon>Tracheophyta</taxon>
        <taxon>Spermatophyta</taxon>
        <taxon>Magnoliopsida</taxon>
        <taxon>eudicotyledons</taxon>
        <taxon>Gunneridae</taxon>
        <taxon>Pentapetalae</taxon>
        <taxon>asterids</taxon>
        <taxon>campanulids</taxon>
        <taxon>Asterales</taxon>
        <taxon>Asteraceae</taxon>
        <taxon>Asteroideae</taxon>
        <taxon>Anthemideae</taxon>
        <taxon>Artemisiinae</taxon>
        <taxon>Artemisia</taxon>
    </lineage>
</organism>
<evidence type="ECO:0000259" key="2">
    <source>
        <dbReference type="Pfam" id="PF03478"/>
    </source>
</evidence>
<keyword evidence="4" id="KW-1185">Reference proteome</keyword>